<reference evidence="1 2" key="2">
    <citation type="journal article" date="2012" name="J. Bacteriol.">
        <title>Genome Sequence of Edwardsiella ictaluri 93-146, a Strain Associated with a Natural Channel Catfish Outbreak of Enteric Septicemia of Catfish.</title>
        <authorList>
            <person name="Williams M.L."/>
            <person name="Gillaspy A.F."/>
            <person name="Dyer D.W."/>
            <person name="Thune R.L."/>
            <person name="Waldbieser G.C."/>
            <person name="Schuster S.C."/>
            <person name="Gipson J."/>
            <person name="Zaitshik J."/>
            <person name="Landry C."/>
            <person name="Banes M.M."/>
            <person name="Lawrence M.L."/>
        </authorList>
    </citation>
    <scope>NUCLEOTIDE SEQUENCE [LARGE SCALE GENOMIC DNA]</scope>
    <source>
        <strain evidence="1 2">93-146</strain>
    </source>
</reference>
<proteinExistence type="predicted"/>
<evidence type="ECO:0000313" key="1">
    <source>
        <dbReference type="EMBL" id="ACR69416.1"/>
    </source>
</evidence>
<accession>C5BGY5</accession>
<evidence type="ECO:0000313" key="2">
    <source>
        <dbReference type="Proteomes" id="UP000001485"/>
    </source>
</evidence>
<dbReference type="KEGG" id="eic:NT01EI_2242"/>
<dbReference type="Proteomes" id="UP000001485">
    <property type="component" value="Chromosome"/>
</dbReference>
<dbReference type="HOGENOM" id="CLU_2395056_0_0_6"/>
<dbReference type="RefSeq" id="WP_015871538.1">
    <property type="nucleotide sequence ID" value="NC_012779.2"/>
</dbReference>
<name>C5BGY5_EDWI9</name>
<dbReference type="GeneID" id="69539159"/>
<organism evidence="1 2">
    <name type="scientific">Edwardsiella ictaluri (strain 93-146)</name>
    <dbReference type="NCBI Taxonomy" id="634503"/>
    <lineage>
        <taxon>Bacteria</taxon>
        <taxon>Pseudomonadati</taxon>
        <taxon>Pseudomonadota</taxon>
        <taxon>Gammaproteobacteria</taxon>
        <taxon>Enterobacterales</taxon>
        <taxon>Hafniaceae</taxon>
        <taxon>Edwardsiella</taxon>
    </lineage>
</organism>
<dbReference type="EMBL" id="CP001600">
    <property type="protein sequence ID" value="ACR69416.1"/>
    <property type="molecule type" value="Genomic_DNA"/>
</dbReference>
<sequence length="93" mass="10398">MSQVKIYVFQAADNKFYWEAHPNVPSLSGGPFETQPSAIKNLEAVILSSAIYNIKIVNFAGIKMPNMYFPVILQINMISATITRLISFSRTVT</sequence>
<protein>
    <submittedName>
        <fullName evidence="1">Uncharacterized protein</fullName>
    </submittedName>
</protein>
<reference evidence="2" key="1">
    <citation type="submission" date="2009-03" db="EMBL/GenBank/DDBJ databases">
        <title>Complete genome sequence of Edwardsiella ictaluri 93-146.</title>
        <authorList>
            <person name="Williams M.L."/>
            <person name="Gillaspy A.F."/>
            <person name="Dyer D.W."/>
            <person name="Thune R.L."/>
            <person name="Waldbieser G.C."/>
            <person name="Schuster S.C."/>
            <person name="Gipson J."/>
            <person name="Zaitshik J."/>
            <person name="Landry C."/>
            <person name="Lawrence M.L."/>
        </authorList>
    </citation>
    <scope>NUCLEOTIDE SEQUENCE [LARGE SCALE GENOMIC DNA]</scope>
    <source>
        <strain evidence="2">93-146</strain>
    </source>
</reference>
<gene>
    <name evidence="1" type="ordered locus">NT01EI_2242</name>
</gene>
<dbReference type="AlphaFoldDB" id="C5BGY5"/>